<organism evidence="7 8">
    <name type="scientific">Laodelphax striatellus</name>
    <name type="common">Small brown planthopper</name>
    <name type="synonym">Delphax striatella</name>
    <dbReference type="NCBI Taxonomy" id="195883"/>
    <lineage>
        <taxon>Eukaryota</taxon>
        <taxon>Metazoa</taxon>
        <taxon>Ecdysozoa</taxon>
        <taxon>Arthropoda</taxon>
        <taxon>Hexapoda</taxon>
        <taxon>Insecta</taxon>
        <taxon>Pterygota</taxon>
        <taxon>Neoptera</taxon>
        <taxon>Paraneoptera</taxon>
        <taxon>Hemiptera</taxon>
        <taxon>Auchenorrhyncha</taxon>
        <taxon>Fulgoroidea</taxon>
        <taxon>Delphacidae</taxon>
        <taxon>Criomorphinae</taxon>
        <taxon>Laodelphax</taxon>
    </lineage>
</organism>
<dbReference type="GO" id="GO:0005524">
    <property type="term" value="F:ATP binding"/>
    <property type="evidence" value="ECO:0007669"/>
    <property type="project" value="UniProtKB-KW"/>
</dbReference>
<keyword evidence="2" id="KW-0808">Transferase</keyword>
<keyword evidence="4" id="KW-0418">Kinase</keyword>
<dbReference type="GO" id="GO:0005634">
    <property type="term" value="C:nucleus"/>
    <property type="evidence" value="ECO:0007669"/>
    <property type="project" value="TreeGrafter"/>
</dbReference>
<sequence>MALSDVVPELITTQGFQFTRKQYMGKGTFGKCYALTQVGTDKMVAGKCLSKKVIKDFKVEHKIMQEVSIHRKLDHPNIVKFLGYTEDNNFIYLLLELCTNRSMSELIKRRKYITSFKANYQVILSKL</sequence>
<evidence type="ECO:0000256" key="4">
    <source>
        <dbReference type="ARBA" id="ARBA00022777"/>
    </source>
</evidence>
<dbReference type="PANTHER" id="PTHR24345">
    <property type="entry name" value="SERINE/THREONINE-PROTEIN KINASE PLK"/>
    <property type="match status" value="1"/>
</dbReference>
<dbReference type="Pfam" id="PF00069">
    <property type="entry name" value="Pkinase"/>
    <property type="match status" value="1"/>
</dbReference>
<dbReference type="Proteomes" id="UP000291343">
    <property type="component" value="Unassembled WGS sequence"/>
</dbReference>
<dbReference type="InParanoid" id="A0A482X9Z9"/>
<dbReference type="SUPFAM" id="SSF56112">
    <property type="entry name" value="Protein kinase-like (PK-like)"/>
    <property type="match status" value="1"/>
</dbReference>
<accession>A0A482X9Z9</accession>
<proteinExistence type="predicted"/>
<dbReference type="OrthoDB" id="10004143at2759"/>
<keyword evidence="5" id="KW-0067">ATP-binding</keyword>
<evidence type="ECO:0000256" key="1">
    <source>
        <dbReference type="ARBA" id="ARBA00022527"/>
    </source>
</evidence>
<evidence type="ECO:0000313" key="7">
    <source>
        <dbReference type="EMBL" id="RZF42320.1"/>
    </source>
</evidence>
<protein>
    <recommendedName>
        <fullName evidence="6">Protein kinase domain-containing protein</fullName>
    </recommendedName>
</protein>
<gene>
    <name evidence="7" type="ORF">LSTR_LSTR003938</name>
</gene>
<feature type="domain" description="Protein kinase" evidence="6">
    <location>
        <begin position="18"/>
        <end position="127"/>
    </location>
</feature>
<dbReference type="EMBL" id="QKKF02015239">
    <property type="protein sequence ID" value="RZF42320.1"/>
    <property type="molecule type" value="Genomic_DNA"/>
</dbReference>
<reference evidence="7 8" key="1">
    <citation type="journal article" date="2017" name="Gigascience">
        <title>Genome sequence of the small brown planthopper, Laodelphax striatellus.</title>
        <authorList>
            <person name="Zhu J."/>
            <person name="Jiang F."/>
            <person name="Wang X."/>
            <person name="Yang P."/>
            <person name="Bao Y."/>
            <person name="Zhao W."/>
            <person name="Wang W."/>
            <person name="Lu H."/>
            <person name="Wang Q."/>
            <person name="Cui N."/>
            <person name="Li J."/>
            <person name="Chen X."/>
            <person name="Luo L."/>
            <person name="Yu J."/>
            <person name="Kang L."/>
            <person name="Cui F."/>
        </authorList>
    </citation>
    <scope>NUCLEOTIDE SEQUENCE [LARGE SCALE GENOMIC DNA]</scope>
    <source>
        <strain evidence="7">Lst14</strain>
    </source>
</reference>
<dbReference type="Gene3D" id="3.30.200.20">
    <property type="entry name" value="Phosphorylase Kinase, domain 1"/>
    <property type="match status" value="1"/>
</dbReference>
<dbReference type="InterPro" id="IPR011009">
    <property type="entry name" value="Kinase-like_dom_sf"/>
</dbReference>
<keyword evidence="8" id="KW-1185">Reference proteome</keyword>
<dbReference type="PROSITE" id="PS50011">
    <property type="entry name" value="PROTEIN_KINASE_DOM"/>
    <property type="match status" value="1"/>
</dbReference>
<dbReference type="PANTHER" id="PTHR24345:SF0">
    <property type="entry name" value="CELL CYCLE SERINE_THREONINE-PROTEIN KINASE CDC5_MSD2"/>
    <property type="match status" value="1"/>
</dbReference>
<dbReference type="FunFam" id="3.30.200.20:FF:000042">
    <property type="entry name" value="Aurora kinase A"/>
    <property type="match status" value="1"/>
</dbReference>
<keyword evidence="1" id="KW-0723">Serine/threonine-protein kinase</keyword>
<dbReference type="SMR" id="A0A482X9Z9"/>
<evidence type="ECO:0000256" key="3">
    <source>
        <dbReference type="ARBA" id="ARBA00022741"/>
    </source>
</evidence>
<dbReference type="GO" id="GO:0004674">
    <property type="term" value="F:protein serine/threonine kinase activity"/>
    <property type="evidence" value="ECO:0007669"/>
    <property type="project" value="UniProtKB-KW"/>
</dbReference>
<comment type="caution">
    <text evidence="7">The sequence shown here is derived from an EMBL/GenBank/DDBJ whole genome shotgun (WGS) entry which is preliminary data.</text>
</comment>
<evidence type="ECO:0000256" key="2">
    <source>
        <dbReference type="ARBA" id="ARBA00022679"/>
    </source>
</evidence>
<evidence type="ECO:0000256" key="5">
    <source>
        <dbReference type="ARBA" id="ARBA00022840"/>
    </source>
</evidence>
<keyword evidence="3" id="KW-0547">Nucleotide-binding</keyword>
<evidence type="ECO:0000313" key="8">
    <source>
        <dbReference type="Proteomes" id="UP000291343"/>
    </source>
</evidence>
<dbReference type="InterPro" id="IPR000719">
    <property type="entry name" value="Prot_kinase_dom"/>
</dbReference>
<evidence type="ECO:0000259" key="6">
    <source>
        <dbReference type="PROSITE" id="PS50011"/>
    </source>
</evidence>
<name>A0A482X9Z9_LAOST</name>
<dbReference type="STRING" id="195883.A0A482X9Z9"/>
<dbReference type="AlphaFoldDB" id="A0A482X9Z9"/>